<organism evidence="2 3">
    <name type="scientific">Apiospora aurea</name>
    <dbReference type="NCBI Taxonomy" id="335848"/>
    <lineage>
        <taxon>Eukaryota</taxon>
        <taxon>Fungi</taxon>
        <taxon>Dikarya</taxon>
        <taxon>Ascomycota</taxon>
        <taxon>Pezizomycotina</taxon>
        <taxon>Sordariomycetes</taxon>
        <taxon>Xylariomycetidae</taxon>
        <taxon>Amphisphaeriales</taxon>
        <taxon>Apiosporaceae</taxon>
        <taxon>Apiospora</taxon>
    </lineage>
</organism>
<evidence type="ECO:0000313" key="3">
    <source>
        <dbReference type="Proteomes" id="UP001391051"/>
    </source>
</evidence>
<reference evidence="2 3" key="1">
    <citation type="submission" date="2023-01" db="EMBL/GenBank/DDBJ databases">
        <title>Analysis of 21 Apiospora genomes using comparative genomics revels a genus with tremendous synthesis potential of carbohydrate active enzymes and secondary metabolites.</title>
        <authorList>
            <person name="Sorensen T."/>
        </authorList>
    </citation>
    <scope>NUCLEOTIDE SEQUENCE [LARGE SCALE GENOMIC DNA]</scope>
    <source>
        <strain evidence="2 3">CBS 24483</strain>
    </source>
</reference>
<feature type="region of interest" description="Disordered" evidence="1">
    <location>
        <begin position="90"/>
        <end position="115"/>
    </location>
</feature>
<gene>
    <name evidence="2" type="ORF">PG986_014327</name>
</gene>
<evidence type="ECO:0000256" key="1">
    <source>
        <dbReference type="SAM" id="MobiDB-lite"/>
    </source>
</evidence>
<sequence length="274" mass="30406">MEIPAVADAPAAGDTAVGGNKIADGPGRILESLLHQHQQVEAHSVVELADAVRRLHGILRAVDMSETNAHFAKIANDFAKALELVDGRPTASVRASHGRANHQQATPPPHTHLHPHLRLRPRLLLLLQRSSSLRANNHCPFQTFLTSSTKKATSRALSALRYRRSLHIQSARCTENEERRATPKNCWTRSTPSSLSWPTTTKSKSIPALVQQSSPTHARPRLARFTTLTQKVEQLFLQQTQRLTGWLSQVKALFERFVPVTDADPLGDTFFDQV</sequence>
<proteinExistence type="predicted"/>
<evidence type="ECO:0000313" key="2">
    <source>
        <dbReference type="EMBL" id="KAK7937459.1"/>
    </source>
</evidence>
<keyword evidence="3" id="KW-1185">Reference proteome</keyword>
<name>A0ABR1PSN3_9PEZI</name>
<protein>
    <submittedName>
        <fullName evidence="2">Uncharacterized protein</fullName>
    </submittedName>
</protein>
<dbReference type="Proteomes" id="UP001391051">
    <property type="component" value="Unassembled WGS sequence"/>
</dbReference>
<dbReference type="RefSeq" id="XP_066692787.1">
    <property type="nucleotide sequence ID" value="XM_066850549.1"/>
</dbReference>
<dbReference type="GeneID" id="92083611"/>
<accession>A0ABR1PSN3</accession>
<comment type="caution">
    <text evidence="2">The sequence shown here is derived from an EMBL/GenBank/DDBJ whole genome shotgun (WGS) entry which is preliminary data.</text>
</comment>
<dbReference type="EMBL" id="JAQQWE010000010">
    <property type="protein sequence ID" value="KAK7937459.1"/>
    <property type="molecule type" value="Genomic_DNA"/>
</dbReference>